<dbReference type="Pfam" id="PF01381">
    <property type="entry name" value="HTH_3"/>
    <property type="match status" value="1"/>
</dbReference>
<dbReference type="GO" id="GO:0003677">
    <property type="term" value="F:DNA binding"/>
    <property type="evidence" value="ECO:0007669"/>
    <property type="project" value="InterPro"/>
</dbReference>
<dbReference type="Gene3D" id="1.10.260.40">
    <property type="entry name" value="lambda repressor-like DNA-binding domains"/>
    <property type="match status" value="1"/>
</dbReference>
<evidence type="ECO:0000313" key="2">
    <source>
        <dbReference type="EMBL" id="DAF52954.1"/>
    </source>
</evidence>
<dbReference type="PROSITE" id="PS50943">
    <property type="entry name" value="HTH_CROC1"/>
    <property type="match status" value="1"/>
</dbReference>
<dbReference type="InterPro" id="IPR010982">
    <property type="entry name" value="Lambda_DNA-bd_dom_sf"/>
</dbReference>
<reference evidence="2" key="1">
    <citation type="journal article" date="2021" name="Proc. Natl. Acad. Sci. U.S.A.">
        <title>A Catalog of Tens of Thousands of Viruses from Human Metagenomes Reveals Hidden Associations with Chronic Diseases.</title>
        <authorList>
            <person name="Tisza M.J."/>
            <person name="Buck C.B."/>
        </authorList>
    </citation>
    <scope>NUCLEOTIDE SEQUENCE</scope>
    <source>
        <strain evidence="2">CtPjm15</strain>
    </source>
</reference>
<proteinExistence type="predicted"/>
<evidence type="ECO:0000259" key="1">
    <source>
        <dbReference type="PROSITE" id="PS50943"/>
    </source>
</evidence>
<accession>A0A8S5SQU8</accession>
<dbReference type="CDD" id="cd00093">
    <property type="entry name" value="HTH_XRE"/>
    <property type="match status" value="1"/>
</dbReference>
<dbReference type="InterPro" id="IPR001387">
    <property type="entry name" value="Cro/C1-type_HTH"/>
</dbReference>
<name>A0A8S5SQU8_9VIRU</name>
<dbReference type="SUPFAM" id="SSF47413">
    <property type="entry name" value="lambda repressor-like DNA-binding domains"/>
    <property type="match status" value="1"/>
</dbReference>
<organism evidence="2">
    <name type="scientific">Phage sp. ctPjm15</name>
    <dbReference type="NCBI Taxonomy" id="2828006"/>
    <lineage>
        <taxon>Viruses</taxon>
    </lineage>
</organism>
<protein>
    <submittedName>
        <fullName evidence="2">Putative transcriptional regulator</fullName>
    </submittedName>
</protein>
<feature type="domain" description="HTH cro/C1-type" evidence="1">
    <location>
        <begin position="109"/>
        <end position="155"/>
    </location>
</feature>
<sequence length="164" mass="18924">MKKIINNRRYDTDTAKEIGKWDNGLPRGDFDYISEHLYQKRTGEFFLHGDGGARSWCATATDDGWQAGGEAIRPLTEEEAREWCERRLNADDYEAIWGEPEEISLTDTISAIRAKTGMTQEAFAKWIGVPLRTYQHWEMGDRQPQSWAVKLIAHYVQTAEKPEK</sequence>
<dbReference type="EMBL" id="BK032645">
    <property type="protein sequence ID" value="DAF52954.1"/>
    <property type="molecule type" value="Genomic_DNA"/>
</dbReference>